<evidence type="ECO:0000256" key="2">
    <source>
        <dbReference type="ARBA" id="ARBA00011245"/>
    </source>
</evidence>
<dbReference type="PROSITE" id="PS51318">
    <property type="entry name" value="TAT"/>
    <property type="match status" value="1"/>
</dbReference>
<dbReference type="InterPro" id="IPR045087">
    <property type="entry name" value="Cu-oxidase_fam"/>
</dbReference>
<dbReference type="GO" id="GO:0005507">
    <property type="term" value="F:copper ion binding"/>
    <property type="evidence" value="ECO:0007669"/>
    <property type="project" value="InterPro"/>
</dbReference>
<dbReference type="PANTHER" id="PTHR48267:SF1">
    <property type="entry name" value="BILIRUBIN OXIDASE"/>
    <property type="match status" value="1"/>
</dbReference>
<dbReference type="Pfam" id="PF07732">
    <property type="entry name" value="Cu-oxidase_3"/>
    <property type="match status" value="2"/>
</dbReference>
<dbReference type="SUPFAM" id="SSF49503">
    <property type="entry name" value="Cupredoxins"/>
    <property type="match status" value="3"/>
</dbReference>
<dbReference type="RefSeq" id="WP_106128958.1">
    <property type="nucleotide sequence ID" value="NZ_PVZG01000012.1"/>
</dbReference>
<evidence type="ECO:0000256" key="1">
    <source>
        <dbReference type="ARBA" id="ARBA00010609"/>
    </source>
</evidence>
<evidence type="ECO:0000313" key="13">
    <source>
        <dbReference type="Proteomes" id="UP000239209"/>
    </source>
</evidence>
<keyword evidence="12" id="KW-0946">Virion</keyword>
<evidence type="ECO:0000256" key="8">
    <source>
        <dbReference type="ARBA" id="ARBA00043090"/>
    </source>
</evidence>
<dbReference type="InterPro" id="IPR008972">
    <property type="entry name" value="Cupredoxin"/>
</dbReference>
<gene>
    <name evidence="12" type="ORF">CLV70_112138</name>
</gene>
<dbReference type="GO" id="GO:0016491">
    <property type="term" value="F:oxidoreductase activity"/>
    <property type="evidence" value="ECO:0007669"/>
    <property type="project" value="UniProtKB-KW"/>
</dbReference>
<evidence type="ECO:0000313" key="12">
    <source>
        <dbReference type="EMBL" id="PRY25772.1"/>
    </source>
</evidence>
<dbReference type="AlphaFoldDB" id="A0A2T0RXB3"/>
<evidence type="ECO:0000256" key="9">
    <source>
        <dbReference type="ARBA" id="ARBA00048092"/>
    </source>
</evidence>
<keyword evidence="12" id="KW-0167">Capsid protein</keyword>
<evidence type="ECO:0000259" key="10">
    <source>
        <dbReference type="Pfam" id="PF07731"/>
    </source>
</evidence>
<organism evidence="12 13">
    <name type="scientific">Pseudosporangium ferrugineum</name>
    <dbReference type="NCBI Taxonomy" id="439699"/>
    <lineage>
        <taxon>Bacteria</taxon>
        <taxon>Bacillati</taxon>
        <taxon>Actinomycetota</taxon>
        <taxon>Actinomycetes</taxon>
        <taxon>Micromonosporales</taxon>
        <taxon>Micromonosporaceae</taxon>
        <taxon>Pseudosporangium</taxon>
    </lineage>
</organism>
<evidence type="ECO:0000256" key="6">
    <source>
        <dbReference type="ARBA" id="ARBA00041027"/>
    </source>
</evidence>
<protein>
    <recommendedName>
        <fullName evidence="6">Multicopper oxidase CueO</fullName>
        <ecNumber evidence="5">1.16.3.4</ecNumber>
    </recommendedName>
    <alternativeName>
        <fullName evidence="7">Copper efflux oxidase</fullName>
    </alternativeName>
    <alternativeName>
        <fullName evidence="8">Cuprous oxidase</fullName>
    </alternativeName>
</protein>
<dbReference type="PANTHER" id="PTHR48267">
    <property type="entry name" value="CUPREDOXIN SUPERFAMILY PROTEIN"/>
    <property type="match status" value="1"/>
</dbReference>
<dbReference type="CDD" id="cd14448">
    <property type="entry name" value="CuRO_2_BOD_CotA_like"/>
    <property type="match status" value="1"/>
</dbReference>
<name>A0A2T0RXB3_9ACTN</name>
<keyword evidence="3" id="KW-0479">Metal-binding</keyword>
<dbReference type="Pfam" id="PF07731">
    <property type="entry name" value="Cu-oxidase_2"/>
    <property type="match status" value="1"/>
</dbReference>
<keyword evidence="4" id="KW-0560">Oxidoreductase</keyword>
<dbReference type="Gene3D" id="2.60.40.420">
    <property type="entry name" value="Cupredoxins - blue copper proteins"/>
    <property type="match status" value="3"/>
</dbReference>
<comment type="subunit">
    <text evidence="2">Monomer.</text>
</comment>
<comment type="catalytic activity">
    <reaction evidence="9">
        <text>4 Cu(+) + O2 + 4 H(+) = 4 Cu(2+) + 2 H2O</text>
        <dbReference type="Rhea" id="RHEA:30083"/>
        <dbReference type="ChEBI" id="CHEBI:15377"/>
        <dbReference type="ChEBI" id="CHEBI:15378"/>
        <dbReference type="ChEBI" id="CHEBI:15379"/>
        <dbReference type="ChEBI" id="CHEBI:29036"/>
        <dbReference type="ChEBI" id="CHEBI:49552"/>
        <dbReference type="EC" id="1.16.3.4"/>
    </reaction>
    <physiologicalReaction direction="left-to-right" evidence="9">
        <dbReference type="Rhea" id="RHEA:30084"/>
    </physiologicalReaction>
</comment>
<dbReference type="PROSITE" id="PS00080">
    <property type="entry name" value="MULTICOPPER_OXIDASE2"/>
    <property type="match status" value="1"/>
</dbReference>
<dbReference type="InterPro" id="IPR002355">
    <property type="entry name" value="Cu_oxidase_Cu_BS"/>
</dbReference>
<evidence type="ECO:0000256" key="4">
    <source>
        <dbReference type="ARBA" id="ARBA00023002"/>
    </source>
</evidence>
<dbReference type="EMBL" id="PVZG01000012">
    <property type="protein sequence ID" value="PRY25772.1"/>
    <property type="molecule type" value="Genomic_DNA"/>
</dbReference>
<dbReference type="InterPro" id="IPR011707">
    <property type="entry name" value="Cu-oxidase-like_N"/>
</dbReference>
<feature type="domain" description="Plastocyanin-like" evidence="10">
    <location>
        <begin position="416"/>
        <end position="524"/>
    </location>
</feature>
<accession>A0A2T0RXB3</accession>
<feature type="domain" description="Plastocyanin-like" evidence="11">
    <location>
        <begin position="89"/>
        <end position="144"/>
    </location>
</feature>
<dbReference type="InterPro" id="IPR006311">
    <property type="entry name" value="TAT_signal"/>
</dbReference>
<sequence length="525" mass="57787">MSRQISRRTLFRAGLAGAGAVATAGVAVPLGLNWRGTSSAGVLLRSGRALPEPYQQPLVIPPVLRPTRTDGTTDYYEITQRVADAELIPGVRTPIWGYNGIFPGPTLVSRSGRRTVVKHRNELPVPAVVHLHGGHTPPEFDGYPIDFILPVGAKDDSAWGGMATHLHGALHQGERQYEYPLDQRAATLWYHDHRMDYTGASVWRGLAGFHLVHDDEEGVLGLPAEGRDLPLMIVDRSFAADGTLQYPALDPTMAKQPGVRNAYASGVLGDAILVNGVLWPYAEVPAVRHRLRLLNASNARRYRLVLDPPPPGGKGFVQIGSDGGLLDRPVTHDAIEFASAERFDVVVDFGRYNPGQRVNLVNELGAGSTRQVMQFRVGAKATDDSRVPDVLSSTPALAPASATVQRDFTFRTGSVGAMTGWLTNGKPFDPHRYDAMPKLGDTEIWQFQSDFHHPIHLHLVQFKVISRNNKEPGVYDAGWKDTVDLKPNEQVQVITRFTGYRGRYVFHCHNLEHEDMAMMANFVTT</sequence>
<reference evidence="12 13" key="1">
    <citation type="submission" date="2018-03" db="EMBL/GenBank/DDBJ databases">
        <title>Genomic Encyclopedia of Archaeal and Bacterial Type Strains, Phase II (KMG-II): from individual species to whole genera.</title>
        <authorList>
            <person name="Goeker M."/>
        </authorList>
    </citation>
    <scope>NUCLEOTIDE SEQUENCE [LARGE SCALE GENOMIC DNA]</scope>
    <source>
        <strain evidence="12 13">DSM 45348</strain>
    </source>
</reference>
<evidence type="ECO:0000256" key="7">
    <source>
        <dbReference type="ARBA" id="ARBA00042896"/>
    </source>
</evidence>
<evidence type="ECO:0000256" key="5">
    <source>
        <dbReference type="ARBA" id="ARBA00038978"/>
    </source>
</evidence>
<dbReference type="EC" id="1.16.3.4" evidence="5"/>
<dbReference type="Proteomes" id="UP000239209">
    <property type="component" value="Unassembled WGS sequence"/>
</dbReference>
<evidence type="ECO:0000259" key="11">
    <source>
        <dbReference type="Pfam" id="PF07732"/>
    </source>
</evidence>
<dbReference type="InterPro" id="IPR011706">
    <property type="entry name" value="Cu-oxidase_C"/>
</dbReference>
<evidence type="ECO:0000256" key="3">
    <source>
        <dbReference type="ARBA" id="ARBA00022723"/>
    </source>
</evidence>
<dbReference type="OrthoDB" id="345021at2"/>
<proteinExistence type="inferred from homology"/>
<comment type="similarity">
    <text evidence="1">Belongs to the multicopper oxidase family.</text>
</comment>
<feature type="domain" description="Plastocyanin-like" evidence="11">
    <location>
        <begin position="173"/>
        <end position="216"/>
    </location>
</feature>
<keyword evidence="13" id="KW-1185">Reference proteome</keyword>
<comment type="caution">
    <text evidence="12">The sequence shown here is derived from an EMBL/GenBank/DDBJ whole genome shotgun (WGS) entry which is preliminary data.</text>
</comment>